<organism evidence="3">
    <name type="scientific">Terrestrivirus sp</name>
    <dbReference type="NCBI Taxonomy" id="2487775"/>
    <lineage>
        <taxon>Viruses</taxon>
        <taxon>Varidnaviria</taxon>
        <taxon>Bamfordvirae</taxon>
        <taxon>Nucleocytoviricota</taxon>
        <taxon>Megaviricetes</taxon>
        <taxon>Imitervirales</taxon>
        <taxon>Mimiviridae</taxon>
        <taxon>Klosneuvirinae</taxon>
    </lineage>
</organism>
<keyword evidence="1" id="KW-0479">Metal-binding</keyword>
<protein>
    <recommendedName>
        <fullName evidence="2">RING-type domain-containing protein</fullName>
    </recommendedName>
</protein>
<evidence type="ECO:0000256" key="1">
    <source>
        <dbReference type="PROSITE-ProRule" id="PRU00175"/>
    </source>
</evidence>
<keyword evidence="1" id="KW-0863">Zinc-finger</keyword>
<evidence type="ECO:0000313" key="3">
    <source>
        <dbReference type="EMBL" id="AYV75944.1"/>
    </source>
</evidence>
<evidence type="ECO:0000259" key="2">
    <source>
        <dbReference type="PROSITE" id="PS50089"/>
    </source>
</evidence>
<sequence length="389" mass="46128">MECNTNVLISTFNTKKKFDKNQKQYIKNNYITIFNKLCCGGHFEFLIWLVNFLDANDIDIHINKSHNTTFIKCCRYGYIDIAEFLYNLSKENGNTKINVNDNYDEAFRLSCEYGHMKTTEFLYKLSKIDGHNKINLSTCGNYSFRKSCENGHKNIAEYLYNLSNTDDNTIININTYNNYAFKKSCENGHVETSIWLYNLSQKDNNIKINITAEYDNIFVTCCHKNYREMAVWLYNISEDGYKFKIDNNLFKQCCEKKCKNIVEWFCIMNPKYSFTMKNNYITYKIRDTKETIKHICKKSLYKRKFGLYKMFRKADKCKMHNTICPICLSEKKLYQIKLPCSHTLCASCFAQADEDYTKCHYRCDKPIDYDNIKLIKVIHQPNKNTKKKP</sequence>
<keyword evidence="1" id="KW-0862">Zinc</keyword>
<dbReference type="InterPro" id="IPR001841">
    <property type="entry name" value="Znf_RING"/>
</dbReference>
<reference evidence="3" key="1">
    <citation type="submission" date="2018-10" db="EMBL/GenBank/DDBJ databases">
        <title>Hidden diversity of soil giant viruses.</title>
        <authorList>
            <person name="Schulz F."/>
            <person name="Alteio L."/>
            <person name="Goudeau D."/>
            <person name="Ryan E.M."/>
            <person name="Malmstrom R.R."/>
            <person name="Blanchard J."/>
            <person name="Woyke T."/>
        </authorList>
    </citation>
    <scope>NUCLEOTIDE SEQUENCE</scope>
    <source>
        <strain evidence="3">TEV1</strain>
    </source>
</reference>
<proteinExistence type="predicted"/>
<dbReference type="EMBL" id="MK071981">
    <property type="protein sequence ID" value="AYV75944.1"/>
    <property type="molecule type" value="Genomic_DNA"/>
</dbReference>
<gene>
    <name evidence="3" type="ORF">Terrestrivirus3_213</name>
</gene>
<name>A0A3G4ZNG7_9VIRU</name>
<dbReference type="Gene3D" id="1.25.40.20">
    <property type="entry name" value="Ankyrin repeat-containing domain"/>
    <property type="match status" value="1"/>
</dbReference>
<dbReference type="GO" id="GO:0008270">
    <property type="term" value="F:zinc ion binding"/>
    <property type="evidence" value="ECO:0007669"/>
    <property type="project" value="UniProtKB-KW"/>
</dbReference>
<dbReference type="InterPro" id="IPR036770">
    <property type="entry name" value="Ankyrin_rpt-contain_sf"/>
</dbReference>
<feature type="domain" description="RING-type" evidence="2">
    <location>
        <begin position="324"/>
        <end position="363"/>
    </location>
</feature>
<dbReference type="PROSITE" id="PS50089">
    <property type="entry name" value="ZF_RING_2"/>
    <property type="match status" value="1"/>
</dbReference>
<dbReference type="SUPFAM" id="SSF48403">
    <property type="entry name" value="Ankyrin repeat"/>
    <property type="match status" value="1"/>
</dbReference>
<accession>A0A3G4ZNG7</accession>
<dbReference type="SUPFAM" id="SSF57850">
    <property type="entry name" value="RING/U-box"/>
    <property type="match status" value="1"/>
</dbReference>